<keyword evidence="1" id="KW-0812">Transmembrane</keyword>
<feature type="transmembrane region" description="Helical" evidence="1">
    <location>
        <begin position="85"/>
        <end position="108"/>
    </location>
</feature>
<sequence>MLAAVTVVLAWLSLYVPFLAMVLPAPITLLIFRYGPGTGVMAWVVTALLSGVLGGGIGSVLMLVPAGLLSLGLGVSLHRKWSPRTTLWVATGAGIVATLASLGISLWISGVNPIETFLEIYEESFTKAAGWYRGMGIPEEQVKLLEEAQKGILTLVRLLFPAGILWASLVSAFVNHWAVRQVLGRMGEKLEWFAPFARWRSSMAGPIALGAGSLLPLVGLRQGAWEMVSANLLVVGGLICLVQGLSLLWFWLERLQVSKGVRLLLVFLLMFWTPALAVGGAGGFAAVSLGQIGLGVVGFFDPWFNFRRL</sequence>
<accession>A0ABZ1BW99</accession>
<dbReference type="RefSeq" id="WP_324716353.1">
    <property type="nucleotide sequence ID" value="NZ_CP141615.1"/>
</dbReference>
<proteinExistence type="predicted"/>
<gene>
    <name evidence="2" type="ORF">U7230_13480</name>
</gene>
<keyword evidence="3" id="KW-1185">Reference proteome</keyword>
<evidence type="ECO:0000313" key="2">
    <source>
        <dbReference type="EMBL" id="WRP17081.1"/>
    </source>
</evidence>
<feature type="transmembrane region" description="Helical" evidence="1">
    <location>
        <begin position="199"/>
        <end position="220"/>
    </location>
</feature>
<protein>
    <submittedName>
        <fullName evidence="2">DUF2232 domain-containing protein</fullName>
    </submittedName>
</protein>
<reference evidence="2 3" key="1">
    <citation type="journal article" date="2024" name="Front. Microbiol.">
        <title>Novel thermophilic genera Geochorda gen. nov. and Carboxydochorda gen. nov. from the deep terrestrial subsurface reveal the ecophysiological diversity in the class Limnochordia.</title>
        <authorList>
            <person name="Karnachuk O.V."/>
            <person name="Lukina A.P."/>
            <person name="Avakyan M.R."/>
            <person name="Kadnikov V.V."/>
            <person name="Begmatov S."/>
            <person name="Beletsky A.V."/>
            <person name="Vlasova K.G."/>
            <person name="Novikov A.A."/>
            <person name="Shcherbakova V.A."/>
            <person name="Mardanov A.V."/>
            <person name="Ravin N.V."/>
        </authorList>
    </citation>
    <scope>NUCLEOTIDE SEQUENCE [LARGE SCALE GENOMIC DNA]</scope>
    <source>
        <strain evidence="2 3">L945</strain>
    </source>
</reference>
<feature type="transmembrane region" description="Helical" evidence="1">
    <location>
        <begin position="232"/>
        <end position="252"/>
    </location>
</feature>
<evidence type="ECO:0000256" key="1">
    <source>
        <dbReference type="SAM" id="Phobius"/>
    </source>
</evidence>
<feature type="transmembrane region" description="Helical" evidence="1">
    <location>
        <begin position="261"/>
        <end position="278"/>
    </location>
</feature>
<feature type="transmembrane region" description="Helical" evidence="1">
    <location>
        <begin position="158"/>
        <end position="178"/>
    </location>
</feature>
<feature type="transmembrane region" description="Helical" evidence="1">
    <location>
        <begin position="40"/>
        <end position="73"/>
    </location>
</feature>
<keyword evidence="1" id="KW-1133">Transmembrane helix</keyword>
<dbReference type="InterPro" id="IPR018710">
    <property type="entry name" value="DUF2232"/>
</dbReference>
<dbReference type="Pfam" id="PF09991">
    <property type="entry name" value="DUF2232"/>
    <property type="match status" value="1"/>
</dbReference>
<dbReference type="EMBL" id="CP141615">
    <property type="protein sequence ID" value="WRP17081.1"/>
    <property type="molecule type" value="Genomic_DNA"/>
</dbReference>
<keyword evidence="1" id="KW-0472">Membrane</keyword>
<dbReference type="Proteomes" id="UP001332192">
    <property type="component" value="Chromosome"/>
</dbReference>
<dbReference type="PANTHER" id="PTHR41324:SF1">
    <property type="entry name" value="DUF2232 DOMAIN-CONTAINING PROTEIN"/>
    <property type="match status" value="1"/>
</dbReference>
<evidence type="ECO:0000313" key="3">
    <source>
        <dbReference type="Proteomes" id="UP001332192"/>
    </source>
</evidence>
<organism evidence="2 3">
    <name type="scientific">Carboxydichorda subterranea</name>
    <dbReference type="NCBI Taxonomy" id="3109565"/>
    <lineage>
        <taxon>Bacteria</taxon>
        <taxon>Bacillati</taxon>
        <taxon>Bacillota</taxon>
        <taxon>Limnochordia</taxon>
        <taxon>Limnochordales</taxon>
        <taxon>Geochordaceae</taxon>
        <taxon>Carboxydichorda</taxon>
    </lineage>
</organism>
<dbReference type="PANTHER" id="PTHR41324">
    <property type="entry name" value="MEMBRANE PROTEIN-RELATED"/>
    <property type="match status" value="1"/>
</dbReference>
<name>A0ABZ1BW99_9FIRM</name>